<accession>A0A4P6XEK2</accession>
<evidence type="ECO:0000256" key="1">
    <source>
        <dbReference type="SAM" id="Coils"/>
    </source>
</evidence>
<proteinExistence type="predicted"/>
<organism evidence="3 4">
    <name type="scientific">Metschnikowia aff. pulcherrima</name>
    <dbReference type="NCBI Taxonomy" id="2163413"/>
    <lineage>
        <taxon>Eukaryota</taxon>
        <taxon>Fungi</taxon>
        <taxon>Dikarya</taxon>
        <taxon>Ascomycota</taxon>
        <taxon>Saccharomycotina</taxon>
        <taxon>Pichiomycetes</taxon>
        <taxon>Metschnikowiaceae</taxon>
        <taxon>Metschnikowia</taxon>
    </lineage>
</organism>
<evidence type="ECO:0000256" key="2">
    <source>
        <dbReference type="SAM" id="MobiDB-lite"/>
    </source>
</evidence>
<gene>
    <name evidence="3" type="ORF">METSCH_A04760</name>
</gene>
<dbReference type="AlphaFoldDB" id="A0A4P6XEK2"/>
<protein>
    <submittedName>
        <fullName evidence="3">Uncharacterized protein</fullName>
    </submittedName>
</protein>
<feature type="compositionally biased region" description="Basic and acidic residues" evidence="2">
    <location>
        <begin position="382"/>
        <end position="391"/>
    </location>
</feature>
<feature type="region of interest" description="Disordered" evidence="2">
    <location>
        <begin position="1"/>
        <end position="52"/>
    </location>
</feature>
<keyword evidence="4" id="KW-1185">Reference proteome</keyword>
<evidence type="ECO:0000313" key="3">
    <source>
        <dbReference type="EMBL" id="QBM85847.1"/>
    </source>
</evidence>
<dbReference type="Proteomes" id="UP000292447">
    <property type="component" value="Chromosome I"/>
</dbReference>
<feature type="coiled-coil region" evidence="1">
    <location>
        <begin position="305"/>
        <end position="339"/>
    </location>
</feature>
<feature type="compositionally biased region" description="Basic and acidic residues" evidence="2">
    <location>
        <begin position="1"/>
        <end position="11"/>
    </location>
</feature>
<feature type="region of interest" description="Disordered" evidence="2">
    <location>
        <begin position="382"/>
        <end position="423"/>
    </location>
</feature>
<dbReference type="EMBL" id="CP034456">
    <property type="protein sequence ID" value="QBM85847.1"/>
    <property type="molecule type" value="Genomic_DNA"/>
</dbReference>
<name>A0A4P6XEK2_9ASCO</name>
<feature type="compositionally biased region" description="Polar residues" evidence="2">
    <location>
        <begin position="14"/>
        <end position="35"/>
    </location>
</feature>
<sequence>MKEDEQFHAVSEKANGSPNMVHSETPHQTPSTSPKRNLKPISPHKYDNGSSGRLSFLQSDSLDDHFEHIHESHDVIMNQLTVLEALTQQTQADVGQLYDRLKNNNQNLNKLLNSIAEYSREVTEEGSATKTDVAKIMAVLDELRDVSVQKSLVEDSEVKRDKSLEKILETLKTQVSHELDKISRNHSSLLEKLLGIETQLGGLKVQNTFGEFRSRVENLAQENSKQINEKLSEVVELLQLASLERNSHTQETTPDELATKVSHHIDQSVSRLENILASQTKTLDNYVSKNAKDSVREDEDWQKKQAILRQDYEILSEKHEKLEKDYTDLETKYSLLESHYDAKIRLFHDLQKQFVKLGEESKSFQDSMEKYDPTKYDRVQELQSSKLRESRNITPLQKHRVLSMPSQGGYIRTSESNNSDIEE</sequence>
<feature type="compositionally biased region" description="Polar residues" evidence="2">
    <location>
        <begin position="413"/>
        <end position="423"/>
    </location>
</feature>
<evidence type="ECO:0000313" key="4">
    <source>
        <dbReference type="Proteomes" id="UP000292447"/>
    </source>
</evidence>
<keyword evidence="1" id="KW-0175">Coiled coil</keyword>
<reference evidence="4" key="1">
    <citation type="submission" date="2019-03" db="EMBL/GenBank/DDBJ databases">
        <title>Snf2 controls pulcherriminic acid biosynthesis and connects pigmentation and antifungal activity of the yeast Metschnikowia pulcherrima.</title>
        <authorList>
            <person name="Gore-Lloyd D."/>
            <person name="Sumann I."/>
            <person name="Brachmann A.O."/>
            <person name="Schneeberger K."/>
            <person name="Ortiz-Merino R.A."/>
            <person name="Moreno-Beltran M."/>
            <person name="Schlaefli M."/>
            <person name="Kirner P."/>
            <person name="Santos Kron A."/>
            <person name="Wolfe K.H."/>
            <person name="Piel J."/>
            <person name="Ahrens C.H."/>
            <person name="Henk D."/>
            <person name="Freimoser F.M."/>
        </authorList>
    </citation>
    <scope>NUCLEOTIDE SEQUENCE [LARGE SCALE GENOMIC DNA]</scope>
    <source>
        <strain evidence="4">APC 1.2</strain>
    </source>
</reference>